<accession>A0A0F9IU25</accession>
<evidence type="ECO:0000256" key="1">
    <source>
        <dbReference type="ARBA" id="ARBA00000085"/>
    </source>
</evidence>
<dbReference type="SUPFAM" id="SSF47384">
    <property type="entry name" value="Homodimeric domain of signal transducing histidine kinase"/>
    <property type="match status" value="1"/>
</dbReference>
<evidence type="ECO:0000259" key="7">
    <source>
        <dbReference type="PROSITE" id="PS50109"/>
    </source>
</evidence>
<sequence>LAASISERLHEREKQLADANEVLAEQDRLKSQYVMRVAHDLAAPAGMITSCLKIVTQGLAGPIPDKALDMVQRAEHKGEYLGHLIKDLLSLSRIKAAREIPKTQVELSEIVSQVFEDVQSRAAEKNLTLRQYLLKGAICVHGNASAIHELFGNLITNAVKYTLVGGHVQVSASESDHEVTVKVQDDGVGIPAEAIAHVFEEFFRADNVKAETVEGTGLGLSIVTGILKVHGGRIWVDSVEGEGTTFSFTLPRSEVTDA</sequence>
<name>A0A0F9IU25_9ZZZZ</name>
<dbReference type="PANTHER" id="PTHR43711">
    <property type="entry name" value="TWO-COMPONENT HISTIDINE KINASE"/>
    <property type="match status" value="1"/>
</dbReference>
<dbReference type="SUPFAM" id="SSF55874">
    <property type="entry name" value="ATPase domain of HSP90 chaperone/DNA topoisomerase II/histidine kinase"/>
    <property type="match status" value="1"/>
</dbReference>
<organism evidence="8">
    <name type="scientific">marine sediment metagenome</name>
    <dbReference type="NCBI Taxonomy" id="412755"/>
    <lineage>
        <taxon>unclassified sequences</taxon>
        <taxon>metagenomes</taxon>
        <taxon>ecological metagenomes</taxon>
    </lineage>
</organism>
<evidence type="ECO:0000256" key="3">
    <source>
        <dbReference type="ARBA" id="ARBA00022553"/>
    </source>
</evidence>
<gene>
    <name evidence="8" type="ORF">LCGC14_1836230</name>
</gene>
<evidence type="ECO:0000313" key="8">
    <source>
        <dbReference type="EMBL" id="KKL97265.1"/>
    </source>
</evidence>
<dbReference type="Gene3D" id="3.30.565.10">
    <property type="entry name" value="Histidine kinase-like ATPase, C-terminal domain"/>
    <property type="match status" value="1"/>
</dbReference>
<dbReference type="EC" id="2.7.13.3" evidence="2"/>
<dbReference type="Gene3D" id="1.10.287.130">
    <property type="match status" value="1"/>
</dbReference>
<evidence type="ECO:0000256" key="6">
    <source>
        <dbReference type="ARBA" id="ARBA00023012"/>
    </source>
</evidence>
<evidence type="ECO:0000256" key="2">
    <source>
        <dbReference type="ARBA" id="ARBA00012438"/>
    </source>
</evidence>
<feature type="domain" description="Histidine kinase" evidence="7">
    <location>
        <begin position="36"/>
        <end position="254"/>
    </location>
</feature>
<evidence type="ECO:0000256" key="5">
    <source>
        <dbReference type="ARBA" id="ARBA00022777"/>
    </source>
</evidence>
<keyword evidence="6" id="KW-0902">Two-component regulatory system</keyword>
<dbReference type="FunFam" id="3.30.565.10:FF:000006">
    <property type="entry name" value="Sensor histidine kinase WalK"/>
    <property type="match status" value="1"/>
</dbReference>
<dbReference type="AlphaFoldDB" id="A0A0F9IU25"/>
<dbReference type="PANTHER" id="PTHR43711:SF1">
    <property type="entry name" value="HISTIDINE KINASE 1"/>
    <property type="match status" value="1"/>
</dbReference>
<dbReference type="InterPro" id="IPR036890">
    <property type="entry name" value="HATPase_C_sf"/>
</dbReference>
<dbReference type="InterPro" id="IPR003594">
    <property type="entry name" value="HATPase_dom"/>
</dbReference>
<dbReference type="InterPro" id="IPR050736">
    <property type="entry name" value="Sensor_HK_Regulatory"/>
</dbReference>
<protein>
    <recommendedName>
        <fullName evidence="2">histidine kinase</fullName>
        <ecNumber evidence="2">2.7.13.3</ecNumber>
    </recommendedName>
</protein>
<dbReference type="SMART" id="SM00387">
    <property type="entry name" value="HATPase_c"/>
    <property type="match status" value="1"/>
</dbReference>
<dbReference type="GO" id="GO:0000155">
    <property type="term" value="F:phosphorelay sensor kinase activity"/>
    <property type="evidence" value="ECO:0007669"/>
    <property type="project" value="InterPro"/>
</dbReference>
<dbReference type="InterPro" id="IPR036097">
    <property type="entry name" value="HisK_dim/P_sf"/>
</dbReference>
<dbReference type="PRINTS" id="PR00344">
    <property type="entry name" value="BCTRLSENSOR"/>
</dbReference>
<dbReference type="InterPro" id="IPR004358">
    <property type="entry name" value="Sig_transdc_His_kin-like_C"/>
</dbReference>
<dbReference type="InterPro" id="IPR005467">
    <property type="entry name" value="His_kinase_dom"/>
</dbReference>
<reference evidence="8" key="1">
    <citation type="journal article" date="2015" name="Nature">
        <title>Complex archaea that bridge the gap between prokaryotes and eukaryotes.</title>
        <authorList>
            <person name="Spang A."/>
            <person name="Saw J.H."/>
            <person name="Jorgensen S.L."/>
            <person name="Zaremba-Niedzwiedzka K."/>
            <person name="Martijn J."/>
            <person name="Lind A.E."/>
            <person name="van Eijk R."/>
            <person name="Schleper C."/>
            <person name="Guy L."/>
            <person name="Ettema T.J."/>
        </authorList>
    </citation>
    <scope>NUCLEOTIDE SEQUENCE</scope>
</reference>
<dbReference type="CDD" id="cd00075">
    <property type="entry name" value="HATPase"/>
    <property type="match status" value="1"/>
</dbReference>
<dbReference type="PROSITE" id="PS50109">
    <property type="entry name" value="HIS_KIN"/>
    <property type="match status" value="1"/>
</dbReference>
<comment type="catalytic activity">
    <reaction evidence="1">
        <text>ATP + protein L-histidine = ADP + protein N-phospho-L-histidine.</text>
        <dbReference type="EC" id="2.7.13.3"/>
    </reaction>
</comment>
<keyword evidence="5" id="KW-0418">Kinase</keyword>
<feature type="non-terminal residue" evidence="8">
    <location>
        <position position="1"/>
    </location>
</feature>
<comment type="caution">
    <text evidence="8">The sequence shown here is derived from an EMBL/GenBank/DDBJ whole genome shotgun (WGS) entry which is preliminary data.</text>
</comment>
<dbReference type="Pfam" id="PF02518">
    <property type="entry name" value="HATPase_c"/>
    <property type="match status" value="1"/>
</dbReference>
<proteinExistence type="predicted"/>
<evidence type="ECO:0000256" key="4">
    <source>
        <dbReference type="ARBA" id="ARBA00022679"/>
    </source>
</evidence>
<keyword evidence="4" id="KW-0808">Transferase</keyword>
<dbReference type="EMBL" id="LAZR01018208">
    <property type="protein sequence ID" value="KKL97265.1"/>
    <property type="molecule type" value="Genomic_DNA"/>
</dbReference>
<keyword evidence="3" id="KW-0597">Phosphoprotein</keyword>